<evidence type="ECO:0000313" key="1">
    <source>
        <dbReference type="EMBL" id="QDX91823.1"/>
    </source>
</evidence>
<dbReference type="Proteomes" id="UP000319432">
    <property type="component" value="Chromosome"/>
</dbReference>
<dbReference type="EMBL" id="CP033464">
    <property type="protein sequence ID" value="QDX91823.1"/>
    <property type="molecule type" value="Genomic_DNA"/>
</dbReference>
<dbReference type="OrthoDB" id="2472908at2"/>
<name>A0A518V4A5_BRELA</name>
<keyword evidence="2" id="KW-1185">Reference proteome</keyword>
<evidence type="ECO:0000313" key="2">
    <source>
        <dbReference type="Proteomes" id="UP000319432"/>
    </source>
</evidence>
<accession>A0A518V4A5</accession>
<reference evidence="1 2" key="1">
    <citation type="submission" date="2018-11" db="EMBL/GenBank/DDBJ databases">
        <title>Phylogenetic determinants of toxin gene distribution in genomes of Brevibacillus laterosporus.</title>
        <authorList>
            <person name="Glare T.R."/>
            <person name="Durrant A."/>
            <person name="Berry C."/>
            <person name="Palma L."/>
            <person name="Ormskirk M."/>
            <person name="Cox M.O."/>
        </authorList>
    </citation>
    <scope>NUCLEOTIDE SEQUENCE [LARGE SCALE GENOMIC DNA]</scope>
    <source>
        <strain evidence="1 2">1821L</strain>
    </source>
</reference>
<protein>
    <submittedName>
        <fullName evidence="1">Uncharacterized protein</fullName>
    </submittedName>
</protein>
<sequence length="337" mass="38813">MIGTKKKLLWGTVLLIIASVGVALYVKNITTDYKVSDYQYLFLYSNPFKDKSHIVATNDGKSYDKVTLKISDTPIMGKNSDNNLMLPAEHVSKYYIVNNNFEVTEQKLNAPYTFFIKEKDIEVESFNTNISDNVFKVTDRIYKKEYSITLPSFINNAIYDNQNIFVLIYNVETEHNEVHVINRHKGNIDQVYQVNDGASEMLRVKDFLLLNTKESLTILNINSGNIMYNKYPSEVAVADKMFFYQTDTIYLTYADYNGNFGLLVLDDHFSVKNNLSFDIPLMKSQLIKDKIFVLSQIKNDSEIGGKFSIIDANTLRIEQLFNLPKEDIKVQDFMITS</sequence>
<dbReference type="AlphaFoldDB" id="A0A518V4A5"/>
<gene>
    <name evidence="1" type="ORF">EEL30_05220</name>
</gene>
<organism evidence="1 2">
    <name type="scientific">Brevibacillus laterosporus</name>
    <name type="common">Bacillus laterosporus</name>
    <dbReference type="NCBI Taxonomy" id="1465"/>
    <lineage>
        <taxon>Bacteria</taxon>
        <taxon>Bacillati</taxon>
        <taxon>Bacillota</taxon>
        <taxon>Bacilli</taxon>
        <taxon>Bacillales</taxon>
        <taxon>Paenibacillaceae</taxon>
        <taxon>Brevibacillus</taxon>
    </lineage>
</organism>
<proteinExistence type="predicted"/>